<evidence type="ECO:0000313" key="1">
    <source>
        <dbReference type="EMBL" id="KAA3760698.1"/>
    </source>
</evidence>
<proteinExistence type="predicted"/>
<organism evidence="1 2">
    <name type="scientific">Bacteroides salyersiae</name>
    <dbReference type="NCBI Taxonomy" id="291644"/>
    <lineage>
        <taxon>Bacteria</taxon>
        <taxon>Pseudomonadati</taxon>
        <taxon>Bacteroidota</taxon>
        <taxon>Bacteroidia</taxon>
        <taxon>Bacteroidales</taxon>
        <taxon>Bacteroidaceae</taxon>
        <taxon>Bacteroides</taxon>
    </lineage>
</organism>
<name>A0A7J4XF86_9BACE</name>
<dbReference type="AlphaFoldDB" id="A0A7J4XF86"/>
<gene>
    <name evidence="1" type="ORF">F3F73_17680</name>
</gene>
<dbReference type="EMBL" id="VWMK01000019">
    <property type="protein sequence ID" value="KAA3760698.1"/>
    <property type="molecule type" value="Genomic_DNA"/>
</dbReference>
<evidence type="ECO:0000313" key="2">
    <source>
        <dbReference type="Proteomes" id="UP000422221"/>
    </source>
</evidence>
<dbReference type="Proteomes" id="UP000422221">
    <property type="component" value="Unassembled WGS sequence"/>
</dbReference>
<reference evidence="1 2" key="1">
    <citation type="journal article" date="2019" name="Nat. Med.">
        <title>A library of human gut bacterial isolates paired with longitudinal multiomics data enables mechanistic microbiome research.</title>
        <authorList>
            <person name="Poyet M."/>
            <person name="Groussin M."/>
            <person name="Gibbons S.M."/>
            <person name="Avila-Pacheco J."/>
            <person name="Jiang X."/>
            <person name="Kearney S.M."/>
            <person name="Perrotta A.R."/>
            <person name="Berdy B."/>
            <person name="Zhao S."/>
            <person name="Lieberman T.D."/>
            <person name="Swanson P.K."/>
            <person name="Smith M."/>
            <person name="Roesemann S."/>
            <person name="Alexander J.E."/>
            <person name="Rich S.A."/>
            <person name="Livny J."/>
            <person name="Vlamakis H."/>
            <person name="Clish C."/>
            <person name="Bullock K."/>
            <person name="Deik A."/>
            <person name="Scott J."/>
            <person name="Pierce K.A."/>
            <person name="Xavier R.J."/>
            <person name="Alm E.J."/>
        </authorList>
    </citation>
    <scope>NUCLEOTIDE SEQUENCE [LARGE SCALE GENOMIC DNA]</scope>
    <source>
        <strain evidence="1 2">BIOML-A10</strain>
    </source>
</reference>
<sequence>MCEYLDFKELNLHDCKVYAWGILSESHKLLMDVDWIVSWKLQNGTYRLHISPCTFVFSNVWDVNIDIVMNTTLIIDSMEIISEQVPHNISVLSKGTKEYACRINFLEGSFSFRTIDFTIIQRTKEIESTIANLSENEREGISLSMDGTKYRVNL</sequence>
<accession>A0A7J4XF86</accession>
<dbReference type="GeneID" id="93115550"/>
<protein>
    <submittedName>
        <fullName evidence="1">Uncharacterized protein</fullName>
    </submittedName>
</protein>
<dbReference type="RefSeq" id="WP_005926676.1">
    <property type="nucleotide sequence ID" value="NZ_CABKSE010000001.1"/>
</dbReference>
<comment type="caution">
    <text evidence="1">The sequence shown here is derived from an EMBL/GenBank/DDBJ whole genome shotgun (WGS) entry which is preliminary data.</text>
</comment>